<dbReference type="SUPFAM" id="SSF89796">
    <property type="entry name" value="CoA-transferase family III (CaiB/BaiF)"/>
    <property type="match status" value="1"/>
</dbReference>
<dbReference type="AlphaFoldDB" id="A0A4S5BM27"/>
<gene>
    <name evidence="1" type="ORF">E8K88_13535</name>
</gene>
<proteinExistence type="predicted"/>
<keyword evidence="1" id="KW-0808">Transferase</keyword>
<evidence type="ECO:0000313" key="2">
    <source>
        <dbReference type="Proteomes" id="UP000306236"/>
    </source>
</evidence>
<organism evidence="1 2">
    <name type="scientific">Lampropedia aestuarii</name>
    <dbReference type="NCBI Taxonomy" id="2562762"/>
    <lineage>
        <taxon>Bacteria</taxon>
        <taxon>Pseudomonadati</taxon>
        <taxon>Pseudomonadota</taxon>
        <taxon>Betaproteobacteria</taxon>
        <taxon>Burkholderiales</taxon>
        <taxon>Comamonadaceae</taxon>
        <taxon>Lampropedia</taxon>
    </lineage>
</organism>
<protein>
    <submittedName>
        <fullName evidence="1">CoA transferase</fullName>
    </submittedName>
</protein>
<dbReference type="InterPro" id="IPR044855">
    <property type="entry name" value="CoA-Trfase_III_dom3_sf"/>
</dbReference>
<keyword evidence="2" id="KW-1185">Reference proteome</keyword>
<dbReference type="RefSeq" id="WP_136407216.1">
    <property type="nucleotide sequence ID" value="NZ_SSWX01000019.1"/>
</dbReference>
<sequence>MAGPLQGLKVVEMMGTGPVAFCGMMLADMGAEVLRICRPGTQHQATDVMGRGRSNLELDMRAPGAAEQAQAIIAAADVLIEGFRPGVMERLGLAPEPCMARNPRLVYARMSGWGQTGPLSKAAGHDINFIALSGALHGIGRSGEAPVPPLNLVGFGGGAMVLVFGIMAALYERSSSGKGQMIDAAITDGTALLSAMPYGAKAAGTLSNERGENVLDGGAHFYDTYACADGRYVAVGAIEPQFYALLRQHCGIADDPAFDDQLDRARWPELKVRLQAVFRTKTRDEWCSLLEGSDACFSPVLDWDEAPLHPHNQARGTFYSEGGVVQPMPAPRFSRTAAGRPLAVGAVSAEKVLRGWGVAQQVVG</sequence>
<dbReference type="PANTHER" id="PTHR48228:SF5">
    <property type="entry name" value="ALPHA-METHYLACYL-COA RACEMASE"/>
    <property type="match status" value="1"/>
</dbReference>
<dbReference type="OrthoDB" id="5294844at2"/>
<dbReference type="InterPro" id="IPR050509">
    <property type="entry name" value="CoA-transferase_III"/>
</dbReference>
<dbReference type="GO" id="GO:0016740">
    <property type="term" value="F:transferase activity"/>
    <property type="evidence" value="ECO:0007669"/>
    <property type="project" value="UniProtKB-KW"/>
</dbReference>
<dbReference type="Proteomes" id="UP000306236">
    <property type="component" value="Unassembled WGS sequence"/>
</dbReference>
<name>A0A4S5BM27_9BURK</name>
<dbReference type="Gene3D" id="3.30.1540.10">
    <property type="entry name" value="formyl-coa transferase, domain 3"/>
    <property type="match status" value="1"/>
</dbReference>
<dbReference type="EMBL" id="SSWX01000019">
    <property type="protein sequence ID" value="THJ31851.1"/>
    <property type="molecule type" value="Genomic_DNA"/>
</dbReference>
<dbReference type="InterPro" id="IPR003673">
    <property type="entry name" value="CoA-Trfase_fam_III"/>
</dbReference>
<dbReference type="Gene3D" id="3.40.50.10540">
    <property type="entry name" value="Crotonobetainyl-coa:carnitine coa-transferase, domain 1"/>
    <property type="match status" value="1"/>
</dbReference>
<evidence type="ECO:0000313" key="1">
    <source>
        <dbReference type="EMBL" id="THJ31851.1"/>
    </source>
</evidence>
<accession>A0A4S5BM27</accession>
<dbReference type="PANTHER" id="PTHR48228">
    <property type="entry name" value="SUCCINYL-COA--D-CITRAMALATE COA-TRANSFERASE"/>
    <property type="match status" value="1"/>
</dbReference>
<comment type="caution">
    <text evidence="1">The sequence shown here is derived from an EMBL/GenBank/DDBJ whole genome shotgun (WGS) entry which is preliminary data.</text>
</comment>
<dbReference type="InterPro" id="IPR023606">
    <property type="entry name" value="CoA-Trfase_III_dom_1_sf"/>
</dbReference>
<reference evidence="1 2" key="1">
    <citation type="submission" date="2019-04" db="EMBL/GenBank/DDBJ databases">
        <title>Lampropedia sp YIM MLB12 draf genome.</title>
        <authorList>
            <person name="Wang Y.-X."/>
        </authorList>
    </citation>
    <scope>NUCLEOTIDE SEQUENCE [LARGE SCALE GENOMIC DNA]</scope>
    <source>
        <strain evidence="1 2">YIM MLB12</strain>
    </source>
</reference>
<dbReference type="Pfam" id="PF02515">
    <property type="entry name" value="CoA_transf_3"/>
    <property type="match status" value="1"/>
</dbReference>